<proteinExistence type="predicted"/>
<dbReference type="EMBL" id="GBRH01267733">
    <property type="protein sequence ID" value="JAD30162.1"/>
    <property type="molecule type" value="Transcribed_RNA"/>
</dbReference>
<evidence type="ECO:0000313" key="1">
    <source>
        <dbReference type="EMBL" id="JAD30162.1"/>
    </source>
</evidence>
<sequence>MVPKFLFFTLLVLPSNINIEFFFVETIHVFS</sequence>
<accession>A0A0A8Z5Q0</accession>
<name>A0A0A8Z5Q0_ARUDO</name>
<protein>
    <submittedName>
        <fullName evidence="1">Uncharacterized protein</fullName>
    </submittedName>
</protein>
<reference evidence="1" key="1">
    <citation type="submission" date="2014-09" db="EMBL/GenBank/DDBJ databases">
        <authorList>
            <person name="Magalhaes I.L.F."/>
            <person name="Oliveira U."/>
            <person name="Santos F.R."/>
            <person name="Vidigal T.H.D.A."/>
            <person name="Brescovit A.D."/>
            <person name="Santos A.J."/>
        </authorList>
    </citation>
    <scope>NUCLEOTIDE SEQUENCE</scope>
    <source>
        <tissue evidence="1">Shoot tissue taken approximately 20 cm above the soil surface</tissue>
    </source>
</reference>
<organism evidence="1">
    <name type="scientific">Arundo donax</name>
    <name type="common">Giant reed</name>
    <name type="synonym">Donax arundinaceus</name>
    <dbReference type="NCBI Taxonomy" id="35708"/>
    <lineage>
        <taxon>Eukaryota</taxon>
        <taxon>Viridiplantae</taxon>
        <taxon>Streptophyta</taxon>
        <taxon>Embryophyta</taxon>
        <taxon>Tracheophyta</taxon>
        <taxon>Spermatophyta</taxon>
        <taxon>Magnoliopsida</taxon>
        <taxon>Liliopsida</taxon>
        <taxon>Poales</taxon>
        <taxon>Poaceae</taxon>
        <taxon>PACMAD clade</taxon>
        <taxon>Arundinoideae</taxon>
        <taxon>Arundineae</taxon>
        <taxon>Arundo</taxon>
    </lineage>
</organism>
<dbReference type="AlphaFoldDB" id="A0A0A8Z5Q0"/>
<reference evidence="1" key="2">
    <citation type="journal article" date="2015" name="Data Brief">
        <title>Shoot transcriptome of the giant reed, Arundo donax.</title>
        <authorList>
            <person name="Barrero R.A."/>
            <person name="Guerrero F.D."/>
            <person name="Moolhuijzen P."/>
            <person name="Goolsby J.A."/>
            <person name="Tidwell J."/>
            <person name="Bellgard S.E."/>
            <person name="Bellgard M.I."/>
        </authorList>
    </citation>
    <scope>NUCLEOTIDE SEQUENCE</scope>
    <source>
        <tissue evidence="1">Shoot tissue taken approximately 20 cm above the soil surface</tissue>
    </source>
</reference>